<dbReference type="OrthoDB" id="2692435at2759"/>
<keyword evidence="2" id="KW-1185">Reference proteome</keyword>
<dbReference type="GeneID" id="66106736"/>
<dbReference type="AlphaFoldDB" id="A0A9P7VL79"/>
<gene>
    <name evidence="1" type="ORF">BT62DRAFT_922850</name>
</gene>
<dbReference type="Proteomes" id="UP000812287">
    <property type="component" value="Unassembled WGS sequence"/>
</dbReference>
<accession>A0A9P7VL79</accession>
<comment type="caution">
    <text evidence="1">The sequence shown here is derived from an EMBL/GenBank/DDBJ whole genome shotgun (WGS) entry which is preliminary data.</text>
</comment>
<organism evidence="1 2">
    <name type="scientific">Guyanagaster necrorhizus</name>
    <dbReference type="NCBI Taxonomy" id="856835"/>
    <lineage>
        <taxon>Eukaryota</taxon>
        <taxon>Fungi</taxon>
        <taxon>Dikarya</taxon>
        <taxon>Basidiomycota</taxon>
        <taxon>Agaricomycotina</taxon>
        <taxon>Agaricomycetes</taxon>
        <taxon>Agaricomycetidae</taxon>
        <taxon>Agaricales</taxon>
        <taxon>Marasmiineae</taxon>
        <taxon>Physalacriaceae</taxon>
        <taxon>Guyanagaster</taxon>
    </lineage>
</organism>
<dbReference type="EMBL" id="MU250554">
    <property type="protein sequence ID" value="KAG7442016.1"/>
    <property type="molecule type" value="Genomic_DNA"/>
</dbReference>
<proteinExistence type="predicted"/>
<sequence length="217" mass="24818">MSSQILRSTAQQVMGSDDMSSSISTVKLLNLLCLKDDDTNYILYKKQISNVVTSKELRQVLYRTAKKPIEITETDGDYYLPENLVLLSKDEAEKQLILQNAYEQKEAQVYEMMYKTIKNKPSTAAMWKKLTSIFKEKGVLTQQNLLNKLQNQHCPDDGDIQIHLTNISRMREELATIRKSISNDSYATYIQTSLLINYRPTLKILDIASQMIGGEGH</sequence>
<reference evidence="1" key="1">
    <citation type="submission" date="2020-11" db="EMBL/GenBank/DDBJ databases">
        <title>Adaptations for nitrogen fixation in a non-lichenized fungal sporocarp promotes dispersal by wood-feeding termites.</title>
        <authorList>
            <consortium name="DOE Joint Genome Institute"/>
            <person name="Koch R.A."/>
            <person name="Yoon G."/>
            <person name="Arayal U."/>
            <person name="Lail K."/>
            <person name="Amirebrahimi M."/>
            <person name="Labutti K."/>
            <person name="Lipzen A."/>
            <person name="Riley R."/>
            <person name="Barry K."/>
            <person name="Henrissat B."/>
            <person name="Grigoriev I.V."/>
            <person name="Herr J.R."/>
            <person name="Aime M.C."/>
        </authorList>
    </citation>
    <scope>NUCLEOTIDE SEQUENCE</scope>
    <source>
        <strain evidence="1">MCA 3950</strain>
    </source>
</reference>
<dbReference type="Pfam" id="PF14223">
    <property type="entry name" value="Retrotran_gag_2"/>
    <property type="match status" value="1"/>
</dbReference>
<dbReference type="RefSeq" id="XP_043035516.1">
    <property type="nucleotide sequence ID" value="XM_043184439.1"/>
</dbReference>
<protein>
    <submittedName>
        <fullName evidence="1">Uncharacterized protein</fullName>
    </submittedName>
</protein>
<evidence type="ECO:0000313" key="1">
    <source>
        <dbReference type="EMBL" id="KAG7442016.1"/>
    </source>
</evidence>
<evidence type="ECO:0000313" key="2">
    <source>
        <dbReference type="Proteomes" id="UP000812287"/>
    </source>
</evidence>
<name>A0A9P7VL79_9AGAR</name>